<dbReference type="InParanoid" id="A0A165CC13"/>
<name>A0A165CC13_EXIGL</name>
<reference evidence="3 4" key="1">
    <citation type="journal article" date="2016" name="Mol. Biol. Evol.">
        <title>Comparative Genomics of Early-Diverging Mushroom-Forming Fungi Provides Insights into the Origins of Lignocellulose Decay Capabilities.</title>
        <authorList>
            <person name="Nagy L.G."/>
            <person name="Riley R."/>
            <person name="Tritt A."/>
            <person name="Adam C."/>
            <person name="Daum C."/>
            <person name="Floudas D."/>
            <person name="Sun H."/>
            <person name="Yadav J.S."/>
            <person name="Pangilinan J."/>
            <person name="Larsson K.H."/>
            <person name="Matsuura K."/>
            <person name="Barry K."/>
            <person name="Labutti K."/>
            <person name="Kuo R."/>
            <person name="Ohm R.A."/>
            <person name="Bhattacharya S.S."/>
            <person name="Shirouzu T."/>
            <person name="Yoshinaga Y."/>
            <person name="Martin F.M."/>
            <person name="Grigoriev I.V."/>
            <person name="Hibbett D.S."/>
        </authorList>
    </citation>
    <scope>NUCLEOTIDE SEQUENCE [LARGE SCALE GENOMIC DNA]</scope>
    <source>
        <strain evidence="3 4">HHB12029</strain>
    </source>
</reference>
<protein>
    <submittedName>
        <fullName evidence="3">Uncharacterized protein</fullName>
    </submittedName>
</protein>
<accession>A0A165CC13</accession>
<evidence type="ECO:0000313" key="4">
    <source>
        <dbReference type="Proteomes" id="UP000077266"/>
    </source>
</evidence>
<dbReference type="Proteomes" id="UP000077266">
    <property type="component" value="Unassembled WGS sequence"/>
</dbReference>
<gene>
    <name evidence="3" type="ORF">EXIGLDRAFT_702842</name>
</gene>
<evidence type="ECO:0000313" key="3">
    <source>
        <dbReference type="EMBL" id="KZV82193.1"/>
    </source>
</evidence>
<feature type="region of interest" description="Disordered" evidence="1">
    <location>
        <begin position="137"/>
        <end position="157"/>
    </location>
</feature>
<evidence type="ECO:0000256" key="2">
    <source>
        <dbReference type="SAM" id="SignalP"/>
    </source>
</evidence>
<keyword evidence="4" id="KW-1185">Reference proteome</keyword>
<feature type="chain" id="PRO_5007855959" evidence="2">
    <location>
        <begin position="19"/>
        <end position="157"/>
    </location>
</feature>
<feature type="signal peptide" evidence="2">
    <location>
        <begin position="1"/>
        <end position="18"/>
    </location>
</feature>
<organism evidence="3 4">
    <name type="scientific">Exidia glandulosa HHB12029</name>
    <dbReference type="NCBI Taxonomy" id="1314781"/>
    <lineage>
        <taxon>Eukaryota</taxon>
        <taxon>Fungi</taxon>
        <taxon>Dikarya</taxon>
        <taxon>Basidiomycota</taxon>
        <taxon>Agaricomycotina</taxon>
        <taxon>Agaricomycetes</taxon>
        <taxon>Auriculariales</taxon>
        <taxon>Exidiaceae</taxon>
        <taxon>Exidia</taxon>
    </lineage>
</organism>
<evidence type="ECO:0000256" key="1">
    <source>
        <dbReference type="SAM" id="MobiDB-lite"/>
    </source>
</evidence>
<dbReference type="AlphaFoldDB" id="A0A165CC13"/>
<proteinExistence type="predicted"/>
<sequence>MLLAGLLVAFSAALLARADPMPSAGLICDYICPYDDKLNVVIGVHYYTSITNTLYCRYPRESGDTEHWCVYDYTLGSLSVDNDGPGQCRSGATRHCTVAPPPPRNKRSTLVDVINARRNARREANGVVPDAVSKRAALRKRSRVMERGVADSLSDEE</sequence>
<dbReference type="EMBL" id="KV426340">
    <property type="protein sequence ID" value="KZV82193.1"/>
    <property type="molecule type" value="Genomic_DNA"/>
</dbReference>
<keyword evidence="2" id="KW-0732">Signal</keyword>